<keyword evidence="4 5" id="KW-0175">Coiled coil</keyword>
<dbReference type="Pfam" id="PF00957">
    <property type="entry name" value="Synaptobrevin"/>
    <property type="match status" value="1"/>
</dbReference>
<dbReference type="InterPro" id="IPR011012">
    <property type="entry name" value="Longin-like_dom_sf"/>
</dbReference>
<organism evidence="10 11">
    <name type="scientific">Tribonema minus</name>
    <dbReference type="NCBI Taxonomy" id="303371"/>
    <lineage>
        <taxon>Eukaryota</taxon>
        <taxon>Sar</taxon>
        <taxon>Stramenopiles</taxon>
        <taxon>Ochrophyta</taxon>
        <taxon>PX clade</taxon>
        <taxon>Xanthophyceae</taxon>
        <taxon>Tribonematales</taxon>
        <taxon>Tribonemataceae</taxon>
        <taxon>Tribonema</taxon>
    </lineage>
</organism>
<sequence length="330" mass="37020">MSVRVSFIGVYRFLDQICVAQYSPKGDTNDSIAVKSVISSPNVFVEPGRRYTNEGDVCCVHFVADDSNRVYTVVTDKQYPARVAFALLDEVQSKFLTKVGEKSLSAKEDTLSRTMRSSFADICLKYDDVKNVDKLASVQGKVDAVKTKMEENISQMLANEETLESISANAENLNEQARMLANEEKLEGISANAENLNEQARVFQNRSTALRRNMRCKALKMWFLLAFVITIVLIIIIVPLAMYSKNAIKGKDRTAFRTSMPKPKKNEEPEEESKVSKKDLRAAKKEQKKAAMKNLKDTKSEQERMLQHVHIHAAEETPEGEPSSAEAPVS</sequence>
<dbReference type="PROSITE" id="PS50892">
    <property type="entry name" value="V_SNARE"/>
    <property type="match status" value="1"/>
</dbReference>
<dbReference type="Pfam" id="PF13774">
    <property type="entry name" value="Longin"/>
    <property type="match status" value="1"/>
</dbReference>
<feature type="coiled-coil region" evidence="5">
    <location>
        <begin position="156"/>
        <end position="213"/>
    </location>
</feature>
<feature type="compositionally biased region" description="Basic and acidic residues" evidence="6">
    <location>
        <begin position="264"/>
        <end position="306"/>
    </location>
</feature>
<dbReference type="InterPro" id="IPR010908">
    <property type="entry name" value="Longin_dom"/>
</dbReference>
<comment type="caution">
    <text evidence="10">The sequence shown here is derived from an EMBL/GenBank/DDBJ whole genome shotgun (WGS) entry which is preliminary data.</text>
</comment>
<evidence type="ECO:0000256" key="3">
    <source>
        <dbReference type="ARBA" id="ARBA00046280"/>
    </source>
</evidence>
<evidence type="ECO:0000259" key="8">
    <source>
        <dbReference type="PROSITE" id="PS50859"/>
    </source>
</evidence>
<evidence type="ECO:0000313" key="11">
    <source>
        <dbReference type="Proteomes" id="UP000664859"/>
    </source>
</evidence>
<dbReference type="OrthoDB" id="190375at2759"/>
<comment type="similarity">
    <text evidence="1">Belongs to the synaptobrevin family.</text>
</comment>
<evidence type="ECO:0000256" key="6">
    <source>
        <dbReference type="SAM" id="MobiDB-lite"/>
    </source>
</evidence>
<evidence type="ECO:0000256" key="1">
    <source>
        <dbReference type="ARBA" id="ARBA00008025"/>
    </source>
</evidence>
<evidence type="ECO:0000259" key="9">
    <source>
        <dbReference type="PROSITE" id="PS50892"/>
    </source>
</evidence>
<dbReference type="SUPFAM" id="SSF58038">
    <property type="entry name" value="SNARE fusion complex"/>
    <property type="match status" value="1"/>
</dbReference>
<dbReference type="InterPro" id="IPR042855">
    <property type="entry name" value="V_SNARE_CC"/>
</dbReference>
<dbReference type="SMART" id="SM01270">
    <property type="entry name" value="Longin"/>
    <property type="match status" value="1"/>
</dbReference>
<dbReference type="Proteomes" id="UP000664859">
    <property type="component" value="Unassembled WGS sequence"/>
</dbReference>
<feature type="region of interest" description="Disordered" evidence="6">
    <location>
        <begin position="254"/>
        <end position="330"/>
    </location>
</feature>
<dbReference type="AlphaFoldDB" id="A0A835YU71"/>
<feature type="domain" description="Longin" evidence="8">
    <location>
        <begin position="40"/>
        <end position="123"/>
    </location>
</feature>
<name>A0A835YU71_9STRA</name>
<dbReference type="Gene3D" id="3.30.450.50">
    <property type="entry name" value="Longin domain"/>
    <property type="match status" value="1"/>
</dbReference>
<dbReference type="Gene3D" id="1.20.5.110">
    <property type="match status" value="1"/>
</dbReference>
<feature type="domain" description="V-SNARE coiled-coil homology" evidence="9">
    <location>
        <begin position="134"/>
        <end position="217"/>
    </location>
</feature>
<dbReference type="CDD" id="cd14824">
    <property type="entry name" value="Longin"/>
    <property type="match status" value="1"/>
</dbReference>
<dbReference type="InterPro" id="IPR051097">
    <property type="entry name" value="Synaptobrevin-like_transport"/>
</dbReference>
<evidence type="ECO:0000256" key="5">
    <source>
        <dbReference type="SAM" id="Coils"/>
    </source>
</evidence>
<evidence type="ECO:0000313" key="10">
    <source>
        <dbReference type="EMBL" id="KAG5181470.1"/>
    </source>
</evidence>
<evidence type="ECO:0000256" key="4">
    <source>
        <dbReference type="PROSITE-ProRule" id="PRU00290"/>
    </source>
</evidence>
<proteinExistence type="inferred from homology"/>
<keyword evidence="11" id="KW-1185">Reference proteome</keyword>
<dbReference type="PROSITE" id="PS50859">
    <property type="entry name" value="LONGIN"/>
    <property type="match status" value="1"/>
</dbReference>
<evidence type="ECO:0000256" key="7">
    <source>
        <dbReference type="SAM" id="Phobius"/>
    </source>
</evidence>
<keyword evidence="7" id="KW-0812">Transmembrane</keyword>
<dbReference type="PANTHER" id="PTHR21136">
    <property type="entry name" value="SNARE PROTEINS"/>
    <property type="match status" value="1"/>
</dbReference>
<feature type="transmembrane region" description="Helical" evidence="7">
    <location>
        <begin position="221"/>
        <end position="243"/>
    </location>
</feature>
<keyword evidence="7" id="KW-1133">Transmembrane helix</keyword>
<dbReference type="GO" id="GO:0012505">
    <property type="term" value="C:endomembrane system"/>
    <property type="evidence" value="ECO:0007669"/>
    <property type="project" value="UniProtKB-SubCell"/>
</dbReference>
<dbReference type="EMBL" id="JAFCMP010000323">
    <property type="protein sequence ID" value="KAG5181470.1"/>
    <property type="molecule type" value="Genomic_DNA"/>
</dbReference>
<accession>A0A835YU71</accession>
<gene>
    <name evidence="10" type="ORF">JKP88DRAFT_263587</name>
</gene>
<keyword evidence="2 7" id="KW-0472">Membrane</keyword>
<dbReference type="PANTHER" id="PTHR21136:SF168">
    <property type="entry name" value="VESICLE-ASSOCIATED MEMBRANE PROTEIN 9"/>
    <property type="match status" value="1"/>
</dbReference>
<dbReference type="SUPFAM" id="SSF64356">
    <property type="entry name" value="SNARE-like"/>
    <property type="match status" value="1"/>
</dbReference>
<dbReference type="CDD" id="cd15843">
    <property type="entry name" value="R-SNARE"/>
    <property type="match status" value="1"/>
</dbReference>
<comment type="subcellular location">
    <subcellularLocation>
        <location evidence="3">Endomembrane system</location>
        <topology evidence="3">Single-pass type IV membrane protein</topology>
    </subcellularLocation>
</comment>
<protein>
    <submittedName>
        <fullName evidence="10">Uncharacterized protein</fullName>
    </submittedName>
</protein>
<reference evidence="10" key="1">
    <citation type="submission" date="2021-02" db="EMBL/GenBank/DDBJ databases">
        <title>First Annotated Genome of the Yellow-green Alga Tribonema minus.</title>
        <authorList>
            <person name="Mahan K.M."/>
        </authorList>
    </citation>
    <scope>NUCLEOTIDE SEQUENCE</scope>
    <source>
        <strain evidence="10">UTEX B ZZ1240</strain>
    </source>
</reference>
<evidence type="ECO:0000256" key="2">
    <source>
        <dbReference type="ARBA" id="ARBA00023136"/>
    </source>
</evidence>